<dbReference type="Gene3D" id="3.20.20.80">
    <property type="entry name" value="Glycosidases"/>
    <property type="match status" value="1"/>
</dbReference>
<evidence type="ECO:0000256" key="4">
    <source>
        <dbReference type="ARBA" id="ARBA00022729"/>
    </source>
</evidence>
<sequence>MEQSAVKIGKETHEVSPLLYGLFLEDINFSCDGGLNTNLVANHSFDGVYMDPAFDQMASMETKTPPDIYPDRLRYWETEDADAKSMSENPASEKNPWYARIEISGSGSMRNRGYNGGLQNIGKNAFSIRQGHRYEVSAYLRSVTFYGKVSVAVKDDAGKLLTEKIQLTPDSVWSKSCRTAEGLCSGRGFLEIEFEGSGILDLDCVTFSDTDVWGKGDPRWSGGHFRRDMVETLKELHPKFLRFPGGCIVEGQYPGNEYSWKNTVGPVIDRIPEVNLWGALVGDKGYTQSYQIGFYEYFLLCEDLGIEPLPIVWAGINCQFRSKEALKTESADFSSKVTQNALDLIEYANGDPETSKWAKLRADAGHPEPFHLKMIGIGNENYGPDYHEKFSVVKKAVQERWPDMKCILSSGAFPDGEAFEDTWRAAKADFPDVNIDEHFYKSNEWFYQQIHRYDDYDRNTAKVFVGEYAANDIMTPHKTNTFGSALAEAAFLTGVERNSDVVVMTSYAPLFSMSEGMQWAHNLIWFNPEHVLKTPNYFVQQMFGAHLGKEVLDCEGELPADVYVSATADQEKYYIKLVNAGNKEASVRLQFDGKTENKAWGLCMHSDDLECVNELSFFGSPIYHVKPESREISCEDGAADCTLLPYSISVYEIKK</sequence>
<comment type="similarity">
    <text evidence="2">Belongs to the glycosyl hydrolase 51 family.</text>
</comment>
<dbReference type="EC" id="3.2.1.55" evidence="3"/>
<keyword evidence="4" id="KW-0732">Signal</keyword>
<comment type="caution">
    <text evidence="8">The sequence shown here is derived from an EMBL/GenBank/DDBJ whole genome shotgun (WGS) entry which is preliminary data.</text>
</comment>
<dbReference type="PANTHER" id="PTHR31776:SF0">
    <property type="entry name" value="ALPHA-L-ARABINOFURANOSIDASE 1"/>
    <property type="match status" value="1"/>
</dbReference>
<name>A0A9D1AC49_9FIRM</name>
<evidence type="ECO:0000256" key="6">
    <source>
        <dbReference type="ARBA" id="ARBA00023180"/>
    </source>
</evidence>
<evidence type="ECO:0000313" key="8">
    <source>
        <dbReference type="EMBL" id="HIR13818.1"/>
    </source>
</evidence>
<dbReference type="AlphaFoldDB" id="A0A9D1AC49"/>
<evidence type="ECO:0000256" key="1">
    <source>
        <dbReference type="ARBA" id="ARBA00001462"/>
    </source>
</evidence>
<dbReference type="InterPro" id="IPR010720">
    <property type="entry name" value="Alpha-L-AF_C"/>
</dbReference>
<feature type="domain" description="Alpha-L-arabinofuranosidase C-terminal" evidence="7">
    <location>
        <begin position="466"/>
        <end position="647"/>
    </location>
</feature>
<evidence type="ECO:0000313" key="9">
    <source>
        <dbReference type="Proteomes" id="UP000886757"/>
    </source>
</evidence>
<dbReference type="InterPro" id="IPR055235">
    <property type="entry name" value="ASD1_cat"/>
</dbReference>
<dbReference type="EMBL" id="DVGK01000087">
    <property type="protein sequence ID" value="HIR13818.1"/>
    <property type="molecule type" value="Genomic_DNA"/>
</dbReference>
<protein>
    <recommendedName>
        <fullName evidence="3">non-reducing end alpha-L-arabinofuranosidase</fullName>
        <ecNumber evidence="3">3.2.1.55</ecNumber>
    </recommendedName>
</protein>
<dbReference type="Pfam" id="PF06964">
    <property type="entry name" value="Alpha-L-AF_C"/>
    <property type="match status" value="1"/>
</dbReference>
<dbReference type="GO" id="GO:0046556">
    <property type="term" value="F:alpha-L-arabinofuranosidase activity"/>
    <property type="evidence" value="ECO:0007669"/>
    <property type="project" value="UniProtKB-EC"/>
</dbReference>
<comment type="catalytic activity">
    <reaction evidence="1">
        <text>Hydrolysis of terminal non-reducing alpha-L-arabinofuranoside residues in alpha-L-arabinosides.</text>
        <dbReference type="EC" id="3.2.1.55"/>
    </reaction>
</comment>
<keyword evidence="6" id="KW-0325">Glycoprotein</keyword>
<evidence type="ECO:0000259" key="7">
    <source>
        <dbReference type="SMART" id="SM00813"/>
    </source>
</evidence>
<reference evidence="8" key="1">
    <citation type="submission" date="2020-10" db="EMBL/GenBank/DDBJ databases">
        <authorList>
            <person name="Gilroy R."/>
        </authorList>
    </citation>
    <scope>NUCLEOTIDE SEQUENCE</scope>
    <source>
        <strain evidence="8">ChiSjej4B22-8148</strain>
    </source>
</reference>
<gene>
    <name evidence="8" type="ORF">IAB31_07840</name>
</gene>
<dbReference type="Pfam" id="PF22848">
    <property type="entry name" value="ASD1_dom"/>
    <property type="match status" value="1"/>
</dbReference>
<accession>A0A9D1AC49</accession>
<dbReference type="SMART" id="SM00813">
    <property type="entry name" value="Alpha-L-AF_C"/>
    <property type="match status" value="1"/>
</dbReference>
<dbReference type="SUPFAM" id="SSF51445">
    <property type="entry name" value="(Trans)glycosidases"/>
    <property type="match status" value="1"/>
</dbReference>
<dbReference type="PANTHER" id="PTHR31776">
    <property type="entry name" value="ALPHA-L-ARABINOFURANOSIDASE 1"/>
    <property type="match status" value="1"/>
</dbReference>
<evidence type="ECO:0000256" key="5">
    <source>
        <dbReference type="ARBA" id="ARBA00022801"/>
    </source>
</evidence>
<dbReference type="Proteomes" id="UP000886757">
    <property type="component" value="Unassembled WGS sequence"/>
</dbReference>
<evidence type="ECO:0000256" key="2">
    <source>
        <dbReference type="ARBA" id="ARBA00007186"/>
    </source>
</evidence>
<proteinExistence type="inferred from homology"/>
<dbReference type="Gene3D" id="2.60.40.1180">
    <property type="entry name" value="Golgi alpha-mannosidase II"/>
    <property type="match status" value="1"/>
</dbReference>
<dbReference type="InterPro" id="IPR017853">
    <property type="entry name" value="GH"/>
</dbReference>
<reference evidence="8" key="2">
    <citation type="journal article" date="2021" name="PeerJ">
        <title>Extensive microbial diversity within the chicken gut microbiome revealed by metagenomics and culture.</title>
        <authorList>
            <person name="Gilroy R."/>
            <person name="Ravi A."/>
            <person name="Getino M."/>
            <person name="Pursley I."/>
            <person name="Horton D.L."/>
            <person name="Alikhan N.F."/>
            <person name="Baker D."/>
            <person name="Gharbi K."/>
            <person name="Hall N."/>
            <person name="Watson M."/>
            <person name="Adriaenssens E.M."/>
            <person name="Foster-Nyarko E."/>
            <person name="Jarju S."/>
            <person name="Secka A."/>
            <person name="Antonio M."/>
            <person name="Oren A."/>
            <person name="Chaudhuri R.R."/>
            <person name="La Ragione R."/>
            <person name="Hildebrand F."/>
            <person name="Pallen M.J."/>
        </authorList>
    </citation>
    <scope>NUCLEOTIDE SEQUENCE</scope>
    <source>
        <strain evidence="8">ChiSjej4B22-8148</strain>
    </source>
</reference>
<organism evidence="8 9">
    <name type="scientific">Candidatus Choladousia intestinavium</name>
    <dbReference type="NCBI Taxonomy" id="2840727"/>
    <lineage>
        <taxon>Bacteria</taxon>
        <taxon>Bacillati</taxon>
        <taxon>Bacillota</taxon>
        <taxon>Clostridia</taxon>
        <taxon>Lachnospirales</taxon>
        <taxon>Lachnospiraceae</taxon>
        <taxon>Lachnospiraceae incertae sedis</taxon>
        <taxon>Candidatus Choladousia</taxon>
    </lineage>
</organism>
<dbReference type="InterPro" id="IPR051563">
    <property type="entry name" value="Glycosyl_Hydrolase_51"/>
</dbReference>
<evidence type="ECO:0000256" key="3">
    <source>
        <dbReference type="ARBA" id="ARBA00012670"/>
    </source>
</evidence>
<dbReference type="InterPro" id="IPR013780">
    <property type="entry name" value="Glyco_hydro_b"/>
</dbReference>
<keyword evidence="5" id="KW-0378">Hydrolase</keyword>
<dbReference type="GO" id="GO:0046373">
    <property type="term" value="P:L-arabinose metabolic process"/>
    <property type="evidence" value="ECO:0007669"/>
    <property type="project" value="InterPro"/>
</dbReference>